<keyword evidence="5" id="KW-1185">Reference proteome</keyword>
<dbReference type="Proteomes" id="UP001161405">
    <property type="component" value="Unassembled WGS sequence"/>
</dbReference>
<comment type="caution">
    <text evidence="4">The sequence shown here is derived from an EMBL/GenBank/DDBJ whole genome shotgun (WGS) entry which is preliminary data.</text>
</comment>
<dbReference type="EMBL" id="BSNI01000002">
    <property type="protein sequence ID" value="GLQ18005.1"/>
    <property type="molecule type" value="Genomic_DNA"/>
</dbReference>
<evidence type="ECO:0000256" key="2">
    <source>
        <dbReference type="PROSITE-ProRule" id="PRU00335"/>
    </source>
</evidence>
<reference evidence="4" key="2">
    <citation type="submission" date="2023-01" db="EMBL/GenBank/DDBJ databases">
        <title>Draft genome sequence of Maritalea porphyrae strain NBRC 107169.</title>
        <authorList>
            <person name="Sun Q."/>
            <person name="Mori K."/>
        </authorList>
    </citation>
    <scope>NUCLEOTIDE SEQUENCE</scope>
    <source>
        <strain evidence="4">NBRC 107169</strain>
    </source>
</reference>
<dbReference type="RefSeq" id="WP_284364561.1">
    <property type="nucleotide sequence ID" value="NZ_BSNI01000002.1"/>
</dbReference>
<organism evidence="4 5">
    <name type="scientific">Maritalea porphyrae</name>
    <dbReference type="NCBI Taxonomy" id="880732"/>
    <lineage>
        <taxon>Bacteria</taxon>
        <taxon>Pseudomonadati</taxon>
        <taxon>Pseudomonadota</taxon>
        <taxon>Alphaproteobacteria</taxon>
        <taxon>Hyphomicrobiales</taxon>
        <taxon>Devosiaceae</taxon>
        <taxon>Maritalea</taxon>
    </lineage>
</organism>
<dbReference type="InterPro" id="IPR050109">
    <property type="entry name" value="HTH-type_TetR-like_transc_reg"/>
</dbReference>
<reference evidence="4" key="1">
    <citation type="journal article" date="2014" name="Int. J. Syst. Evol. Microbiol.">
        <title>Complete genome of a new Firmicutes species belonging to the dominant human colonic microbiota ('Ruminococcus bicirculans') reveals two chromosomes and a selective capacity to utilize plant glucans.</title>
        <authorList>
            <consortium name="NISC Comparative Sequencing Program"/>
            <person name="Wegmann U."/>
            <person name="Louis P."/>
            <person name="Goesmann A."/>
            <person name="Henrissat B."/>
            <person name="Duncan S.H."/>
            <person name="Flint H.J."/>
        </authorList>
    </citation>
    <scope>NUCLEOTIDE SEQUENCE</scope>
    <source>
        <strain evidence="4">NBRC 107169</strain>
    </source>
</reference>
<sequence>MTNGNFKKPSTRNQKKQAILDAAEKIFAEYGFKGATTQMIADFAGIPKANLHYYFPTKEALYSQVVQNIFDIWLEAADSFDQNMDPAIALASYINKKMEISRAHPNGSKVWANEVMHGAPIIQDYLETTLKEWTTSREAVIQSWIDEGRMDKIDPKHLLYMIWATTQHYADFVHQVQTLNDGQPFDDGAWQAATRDVKKIILAGVGLQTGGDDGDH</sequence>
<dbReference type="Pfam" id="PF00440">
    <property type="entry name" value="TetR_N"/>
    <property type="match status" value="1"/>
</dbReference>
<dbReference type="SUPFAM" id="SSF48498">
    <property type="entry name" value="Tetracyclin repressor-like, C-terminal domain"/>
    <property type="match status" value="1"/>
</dbReference>
<dbReference type="PROSITE" id="PS50977">
    <property type="entry name" value="HTH_TETR_2"/>
    <property type="match status" value="1"/>
</dbReference>
<feature type="DNA-binding region" description="H-T-H motif" evidence="2">
    <location>
        <begin position="36"/>
        <end position="55"/>
    </location>
</feature>
<dbReference type="SUPFAM" id="SSF46689">
    <property type="entry name" value="Homeodomain-like"/>
    <property type="match status" value="1"/>
</dbReference>
<name>A0ABQ5UUH6_9HYPH</name>
<protein>
    <submittedName>
        <fullName evidence="4">TetR family transcriptional regulator</fullName>
    </submittedName>
</protein>
<keyword evidence="1 2" id="KW-0238">DNA-binding</keyword>
<feature type="domain" description="HTH tetR-type" evidence="3">
    <location>
        <begin position="13"/>
        <end position="73"/>
    </location>
</feature>
<accession>A0ABQ5UUH6</accession>
<evidence type="ECO:0000259" key="3">
    <source>
        <dbReference type="PROSITE" id="PS50977"/>
    </source>
</evidence>
<dbReference type="PANTHER" id="PTHR30328:SF54">
    <property type="entry name" value="HTH-TYPE TRANSCRIPTIONAL REPRESSOR SCO4008"/>
    <property type="match status" value="1"/>
</dbReference>
<proteinExistence type="predicted"/>
<dbReference type="InterPro" id="IPR009057">
    <property type="entry name" value="Homeodomain-like_sf"/>
</dbReference>
<dbReference type="InterPro" id="IPR036271">
    <property type="entry name" value="Tet_transcr_reg_TetR-rel_C_sf"/>
</dbReference>
<evidence type="ECO:0000256" key="1">
    <source>
        <dbReference type="ARBA" id="ARBA00023125"/>
    </source>
</evidence>
<dbReference type="PANTHER" id="PTHR30328">
    <property type="entry name" value="TRANSCRIPTIONAL REPRESSOR"/>
    <property type="match status" value="1"/>
</dbReference>
<dbReference type="Gene3D" id="1.10.10.60">
    <property type="entry name" value="Homeodomain-like"/>
    <property type="match status" value="1"/>
</dbReference>
<dbReference type="PRINTS" id="PR00455">
    <property type="entry name" value="HTHTETR"/>
</dbReference>
<dbReference type="Pfam" id="PF08362">
    <property type="entry name" value="TetR_C_3"/>
    <property type="match status" value="1"/>
</dbReference>
<dbReference type="Gene3D" id="1.10.357.10">
    <property type="entry name" value="Tetracycline Repressor, domain 2"/>
    <property type="match status" value="1"/>
</dbReference>
<evidence type="ECO:0000313" key="4">
    <source>
        <dbReference type="EMBL" id="GLQ18005.1"/>
    </source>
</evidence>
<gene>
    <name evidence="4" type="ORF">GCM10007879_22540</name>
</gene>
<dbReference type="InterPro" id="IPR013573">
    <property type="entry name" value="Tscrpt_reg_YcdC_C"/>
</dbReference>
<dbReference type="InterPro" id="IPR001647">
    <property type="entry name" value="HTH_TetR"/>
</dbReference>
<evidence type="ECO:0000313" key="5">
    <source>
        <dbReference type="Proteomes" id="UP001161405"/>
    </source>
</evidence>